<evidence type="ECO:0000313" key="2">
    <source>
        <dbReference type="Proteomes" id="UP001152747"/>
    </source>
</evidence>
<dbReference type="EMBL" id="CANHGI010000006">
    <property type="protein sequence ID" value="CAI5455602.1"/>
    <property type="molecule type" value="Genomic_DNA"/>
</dbReference>
<accession>A0A9P1J2R4</accession>
<comment type="caution">
    <text evidence="1">The sequence shown here is derived from an EMBL/GenBank/DDBJ whole genome shotgun (WGS) entry which is preliminary data.</text>
</comment>
<dbReference type="AlphaFoldDB" id="A0A9P1J2R4"/>
<organism evidence="1 2">
    <name type="scientific">Caenorhabditis angaria</name>
    <dbReference type="NCBI Taxonomy" id="860376"/>
    <lineage>
        <taxon>Eukaryota</taxon>
        <taxon>Metazoa</taxon>
        <taxon>Ecdysozoa</taxon>
        <taxon>Nematoda</taxon>
        <taxon>Chromadorea</taxon>
        <taxon>Rhabditida</taxon>
        <taxon>Rhabditina</taxon>
        <taxon>Rhabditomorpha</taxon>
        <taxon>Rhabditoidea</taxon>
        <taxon>Rhabditidae</taxon>
        <taxon>Peloderinae</taxon>
        <taxon>Caenorhabditis</taxon>
    </lineage>
</organism>
<name>A0A9P1J2R4_9PELO</name>
<gene>
    <name evidence="1" type="ORF">CAMP_LOCUS18239</name>
</gene>
<reference evidence="1" key="1">
    <citation type="submission" date="2022-11" db="EMBL/GenBank/DDBJ databases">
        <authorList>
            <person name="Kikuchi T."/>
        </authorList>
    </citation>
    <scope>NUCLEOTIDE SEQUENCE</scope>
    <source>
        <strain evidence="1">PS1010</strain>
    </source>
</reference>
<keyword evidence="2" id="KW-1185">Reference proteome</keyword>
<protein>
    <submittedName>
        <fullName evidence="1">Uncharacterized protein</fullName>
    </submittedName>
</protein>
<proteinExistence type="predicted"/>
<sequence length="364" mass="41405">MNMLRVTRSIINKARVKLTDATIRFRRATDFPAKTVRYTRQFDNISDTVSLLGRGDDEVSVTSELAVDNGNSTIDVLNDDEVVSVKEDDLIDWNGNEVVDANKEIDIDVNQNYLYYGLDLTIGSCFDLTQSDDEKYDDKVERHYKKKFNKKFNENNLAYRSYSMLTICSNMIYPMSETASLLGISDDEIFMASDFSPDNTVASIDVLNGDVIFEANGGLLEREFKDESEAASMEEKDLIDWYGDVNQNYLYCGLGSTIKSCFDLTQSNDEKYDDKVERHYTKKFNTKLSQNKLAYRSTSLQSILTIRSNMVIFCGICLSIDESVSSDSNDSGIEQLENKNVDIGKIDIDGLRFDEFNLVDELFQ</sequence>
<dbReference type="Proteomes" id="UP001152747">
    <property type="component" value="Unassembled WGS sequence"/>
</dbReference>
<evidence type="ECO:0000313" key="1">
    <source>
        <dbReference type="EMBL" id="CAI5455602.1"/>
    </source>
</evidence>